<accession>A0A8S1QYH0</accession>
<dbReference type="Pfam" id="PF00027">
    <property type="entry name" value="cNMP_binding"/>
    <property type="match status" value="1"/>
</dbReference>
<gene>
    <name evidence="3" type="ORF">PSON_ATCC_30995.1.T1240081</name>
</gene>
<dbReference type="CDD" id="cd00038">
    <property type="entry name" value="CAP_ED"/>
    <property type="match status" value="2"/>
</dbReference>
<feature type="domain" description="Cyclic nucleotide-binding" evidence="2">
    <location>
        <begin position="82"/>
        <end position="210"/>
    </location>
</feature>
<sequence length="482" mass="56667">MNQFIRNNNQLDISDMSFNFTSLQLREMSTLILKKDWPDRTAYDIMILQLATKNIKYFQEIQDECGVQALYKCLQRIQLEIYPMDTIVFEKGDKGKDFYIILSGQVGIYIFSNNIEQLQHNKINIRQAIREQVNQLIAQGIGPNKDQTPEIRRILLNEKIKNLLKVNELHEGDSFGERALINESGRLATVVCETECYFAILNKQAYKEILQQAQSEKIQQQIKELQSISSFQGMSRRLLTILLYAFQTQEYKFRDLIYKEGQLSREEIYLILSGEFIVTEKLKLFLNQQSIHQNREIANLQRGCIFGDKEAFQRLQLRTQTIRCNSDYGKVLCIQLETLVQRLLANNELHLINELKNLSKLKETHRQSRIQKQIDSPKRSRSFIKSNSPSQRIDQIIRQKKEIFKQLNSTKIQFIYDINVPALKHQNSNSIDIQYSKKKKRSVIDRVMLTTFNNSKYGKRQSLDQNIQTQFQQIGQKRYSII</sequence>
<comment type="caution">
    <text evidence="3">The sequence shown here is derived from an EMBL/GenBank/DDBJ whole genome shotgun (WGS) entry which is preliminary data.</text>
</comment>
<reference evidence="3" key="1">
    <citation type="submission" date="2021-01" db="EMBL/GenBank/DDBJ databases">
        <authorList>
            <consortium name="Genoscope - CEA"/>
            <person name="William W."/>
        </authorList>
    </citation>
    <scope>NUCLEOTIDE SEQUENCE</scope>
</reference>
<evidence type="ECO:0000313" key="3">
    <source>
        <dbReference type="EMBL" id="CAD8120064.1"/>
    </source>
</evidence>
<proteinExistence type="predicted"/>
<dbReference type="PANTHER" id="PTHR23011:SF28">
    <property type="entry name" value="CYCLIC NUCLEOTIDE-BINDING DOMAIN CONTAINING PROTEIN"/>
    <property type="match status" value="1"/>
</dbReference>
<dbReference type="PROSITE" id="PS50042">
    <property type="entry name" value="CNMP_BINDING_3"/>
    <property type="match status" value="2"/>
</dbReference>
<dbReference type="OrthoDB" id="2021138at2759"/>
<dbReference type="AlphaFoldDB" id="A0A8S1QYH0"/>
<dbReference type="InterPro" id="IPR000595">
    <property type="entry name" value="cNMP-bd_dom"/>
</dbReference>
<evidence type="ECO:0000259" key="2">
    <source>
        <dbReference type="PROSITE" id="PS50042"/>
    </source>
</evidence>
<feature type="region of interest" description="Disordered" evidence="1">
    <location>
        <begin position="366"/>
        <end position="387"/>
    </location>
</feature>
<dbReference type="Proteomes" id="UP000692954">
    <property type="component" value="Unassembled WGS sequence"/>
</dbReference>
<feature type="domain" description="Cyclic nucleotide-binding" evidence="2">
    <location>
        <begin position="230"/>
        <end position="327"/>
    </location>
</feature>
<evidence type="ECO:0000313" key="4">
    <source>
        <dbReference type="Proteomes" id="UP000692954"/>
    </source>
</evidence>
<keyword evidence="4" id="KW-1185">Reference proteome</keyword>
<name>A0A8S1QYH0_9CILI</name>
<evidence type="ECO:0000256" key="1">
    <source>
        <dbReference type="SAM" id="MobiDB-lite"/>
    </source>
</evidence>
<dbReference type="SMART" id="SM00100">
    <property type="entry name" value="cNMP"/>
    <property type="match status" value="2"/>
</dbReference>
<dbReference type="PANTHER" id="PTHR23011">
    <property type="entry name" value="CYCLIC NUCLEOTIDE-BINDING DOMAIN CONTAINING PROTEIN"/>
    <property type="match status" value="1"/>
</dbReference>
<organism evidence="3 4">
    <name type="scientific">Paramecium sonneborni</name>
    <dbReference type="NCBI Taxonomy" id="65129"/>
    <lineage>
        <taxon>Eukaryota</taxon>
        <taxon>Sar</taxon>
        <taxon>Alveolata</taxon>
        <taxon>Ciliophora</taxon>
        <taxon>Intramacronucleata</taxon>
        <taxon>Oligohymenophorea</taxon>
        <taxon>Peniculida</taxon>
        <taxon>Parameciidae</taxon>
        <taxon>Paramecium</taxon>
    </lineage>
</organism>
<dbReference type="EMBL" id="CAJJDN010000124">
    <property type="protein sequence ID" value="CAD8120064.1"/>
    <property type="molecule type" value="Genomic_DNA"/>
</dbReference>
<protein>
    <recommendedName>
        <fullName evidence="2">Cyclic nucleotide-binding domain-containing protein</fullName>
    </recommendedName>
</protein>